<evidence type="ECO:0000259" key="1">
    <source>
        <dbReference type="Pfam" id="PF09458"/>
    </source>
</evidence>
<keyword evidence="2" id="KW-0430">Lectin</keyword>
<accession>A0A1H8N9W5</accession>
<dbReference type="Pfam" id="PF09458">
    <property type="entry name" value="H_lectin"/>
    <property type="match status" value="1"/>
</dbReference>
<dbReference type="InterPro" id="IPR037221">
    <property type="entry name" value="H-type_lectin_dom_sf"/>
</dbReference>
<evidence type="ECO:0000313" key="3">
    <source>
        <dbReference type="Proteomes" id="UP000199054"/>
    </source>
</evidence>
<proteinExistence type="predicted"/>
<dbReference type="GO" id="GO:0098609">
    <property type="term" value="P:cell-cell adhesion"/>
    <property type="evidence" value="ECO:0007669"/>
    <property type="project" value="TreeGrafter"/>
</dbReference>
<dbReference type="GO" id="GO:0030247">
    <property type="term" value="F:polysaccharide binding"/>
    <property type="evidence" value="ECO:0007669"/>
    <property type="project" value="TreeGrafter"/>
</dbReference>
<sequence length="115" mass="13187">MKRFSQSMVGVTRGAVMLFSAFEDGGPMWTGTGPRVERVRVHFDERFMEPPVVHVSVGMWDMAGGHNQRGDISADRITEEGFEIVFRTWDDTRVARVRAEWLAIGPVRYEDDFHI</sequence>
<organism evidence="2 3">
    <name type="scientific">Paracoccus alcaliphilus</name>
    <dbReference type="NCBI Taxonomy" id="34002"/>
    <lineage>
        <taxon>Bacteria</taxon>
        <taxon>Pseudomonadati</taxon>
        <taxon>Pseudomonadota</taxon>
        <taxon>Alphaproteobacteria</taxon>
        <taxon>Rhodobacterales</taxon>
        <taxon>Paracoccaceae</taxon>
        <taxon>Paracoccus</taxon>
    </lineage>
</organism>
<feature type="domain" description="H-type lectin" evidence="1">
    <location>
        <begin position="39"/>
        <end position="104"/>
    </location>
</feature>
<dbReference type="GO" id="GO:0045335">
    <property type="term" value="C:phagocytic vesicle"/>
    <property type="evidence" value="ECO:0007669"/>
    <property type="project" value="TreeGrafter"/>
</dbReference>
<dbReference type="RefSeq" id="WP_090617272.1">
    <property type="nucleotide sequence ID" value="NZ_CP067124.1"/>
</dbReference>
<dbReference type="GO" id="GO:0070492">
    <property type="term" value="F:oligosaccharide binding"/>
    <property type="evidence" value="ECO:0007669"/>
    <property type="project" value="TreeGrafter"/>
</dbReference>
<protein>
    <submittedName>
        <fullName evidence="2">H-type lectin domain-containing protein</fullName>
    </submittedName>
</protein>
<dbReference type="GO" id="GO:0098636">
    <property type="term" value="C:protein complex involved in cell adhesion"/>
    <property type="evidence" value="ECO:0007669"/>
    <property type="project" value="TreeGrafter"/>
</dbReference>
<gene>
    <name evidence="2" type="ORF">SAMN04489859_105517</name>
</gene>
<dbReference type="OrthoDB" id="7658568at2"/>
<keyword evidence="3" id="KW-1185">Reference proteome</keyword>
<dbReference type="EMBL" id="FODE01000055">
    <property type="protein sequence ID" value="SEO26491.1"/>
    <property type="molecule type" value="Genomic_DNA"/>
</dbReference>
<dbReference type="AlphaFoldDB" id="A0A1H8N9W5"/>
<dbReference type="InterPro" id="IPR019019">
    <property type="entry name" value="H-type_lectin_domain"/>
</dbReference>
<dbReference type="STRING" id="34002.SAMN04489859_105517"/>
<dbReference type="GO" id="GO:0046871">
    <property type="term" value="F:N-acetylgalactosamine binding"/>
    <property type="evidence" value="ECO:0007669"/>
    <property type="project" value="TreeGrafter"/>
</dbReference>
<dbReference type="Proteomes" id="UP000199054">
    <property type="component" value="Unassembled WGS sequence"/>
</dbReference>
<dbReference type="Gene3D" id="2.60.40.2080">
    <property type="match status" value="1"/>
</dbReference>
<dbReference type="PANTHER" id="PTHR46938">
    <property type="entry name" value="DISCOIDIN-1 SUBUNIT A-RELATED-RELATED"/>
    <property type="match status" value="1"/>
</dbReference>
<dbReference type="GO" id="GO:0009986">
    <property type="term" value="C:cell surface"/>
    <property type="evidence" value="ECO:0007669"/>
    <property type="project" value="TreeGrafter"/>
</dbReference>
<reference evidence="2 3" key="1">
    <citation type="submission" date="2016-10" db="EMBL/GenBank/DDBJ databases">
        <authorList>
            <person name="de Groot N.N."/>
        </authorList>
    </citation>
    <scope>NUCLEOTIDE SEQUENCE [LARGE SCALE GENOMIC DNA]</scope>
    <source>
        <strain evidence="2 3">DSM 8512</strain>
    </source>
</reference>
<evidence type="ECO:0000313" key="2">
    <source>
        <dbReference type="EMBL" id="SEO26491.1"/>
    </source>
</evidence>
<dbReference type="InterPro" id="IPR052487">
    <property type="entry name" value="Galactose-binding_lectin"/>
</dbReference>
<name>A0A1H8N9W5_9RHOB</name>
<dbReference type="PANTHER" id="PTHR46938:SF1">
    <property type="entry name" value="DISCOIDIN-1 SUBUNIT A-RELATED"/>
    <property type="match status" value="1"/>
</dbReference>
<dbReference type="SUPFAM" id="SSF141086">
    <property type="entry name" value="Agglutinin HPA-like"/>
    <property type="match status" value="1"/>
</dbReference>